<sequence>MSRLSQNVLRAISILGLALIIAAAIWAWRAGILTDKKAMAAYVGSLGVWAPLGFVMIQIVQVVVPIIPGGVSCLAGVLMFGPLKGFVLNYVGIVLGSIILFLLSRRLGRPLLERLFKPSLIERYDAWTRENGRFSKLFAAAIFLPLAPDDFLCALAGTTRMRLGFFTLVVVLGKPLSIFLYSLFLQLGWKLLLPGG</sequence>
<feature type="transmembrane region" description="Helical" evidence="6">
    <location>
        <begin position="163"/>
        <end position="184"/>
    </location>
</feature>
<evidence type="ECO:0000256" key="2">
    <source>
        <dbReference type="ARBA" id="ARBA00022475"/>
    </source>
</evidence>
<evidence type="ECO:0000256" key="3">
    <source>
        <dbReference type="ARBA" id="ARBA00022692"/>
    </source>
</evidence>
<evidence type="ECO:0000313" key="8">
    <source>
        <dbReference type="EMBL" id="MBO8442243.1"/>
    </source>
</evidence>
<evidence type="ECO:0000313" key="9">
    <source>
        <dbReference type="Proteomes" id="UP000823633"/>
    </source>
</evidence>
<feature type="transmembrane region" description="Helical" evidence="6">
    <location>
        <begin position="87"/>
        <end position="104"/>
    </location>
</feature>
<keyword evidence="3 6" id="KW-0812">Transmembrane</keyword>
<dbReference type="InterPro" id="IPR015414">
    <property type="entry name" value="TMEM64"/>
</dbReference>
<keyword evidence="5 6" id="KW-0472">Membrane</keyword>
<organism evidence="8 9">
    <name type="scientific">Candidatus Aphodenecus pullistercoris</name>
    <dbReference type="NCBI Taxonomy" id="2840669"/>
    <lineage>
        <taxon>Bacteria</taxon>
        <taxon>Pseudomonadati</taxon>
        <taxon>Spirochaetota</taxon>
        <taxon>Spirochaetia</taxon>
        <taxon>Spirochaetales</taxon>
        <taxon>Candidatus Aphodenecus</taxon>
    </lineage>
</organism>
<comment type="similarity">
    <text evidence="6">Belongs to the TVP38/TMEM64 family.</text>
</comment>
<feature type="transmembrane region" description="Helical" evidence="6">
    <location>
        <begin position="7"/>
        <end position="27"/>
    </location>
</feature>
<dbReference type="InterPro" id="IPR032816">
    <property type="entry name" value="VTT_dom"/>
</dbReference>
<dbReference type="Pfam" id="PF09335">
    <property type="entry name" value="VTT_dom"/>
    <property type="match status" value="1"/>
</dbReference>
<feature type="transmembrane region" description="Helical" evidence="6">
    <location>
        <begin position="62"/>
        <end position="81"/>
    </location>
</feature>
<dbReference type="AlphaFoldDB" id="A0A9D9E7C3"/>
<reference evidence="8" key="2">
    <citation type="journal article" date="2021" name="PeerJ">
        <title>Extensive microbial diversity within the chicken gut microbiome revealed by metagenomics and culture.</title>
        <authorList>
            <person name="Gilroy R."/>
            <person name="Ravi A."/>
            <person name="Getino M."/>
            <person name="Pursley I."/>
            <person name="Horton D.L."/>
            <person name="Alikhan N.F."/>
            <person name="Baker D."/>
            <person name="Gharbi K."/>
            <person name="Hall N."/>
            <person name="Watson M."/>
            <person name="Adriaenssens E.M."/>
            <person name="Foster-Nyarko E."/>
            <person name="Jarju S."/>
            <person name="Secka A."/>
            <person name="Antonio M."/>
            <person name="Oren A."/>
            <person name="Chaudhuri R.R."/>
            <person name="La Ragione R."/>
            <person name="Hildebrand F."/>
            <person name="Pallen M.J."/>
        </authorList>
    </citation>
    <scope>NUCLEOTIDE SEQUENCE</scope>
    <source>
        <strain evidence="8">11167</strain>
    </source>
</reference>
<accession>A0A9D9E7C3</accession>
<comment type="subcellular location">
    <subcellularLocation>
        <location evidence="1 6">Cell membrane</location>
        <topology evidence="1 6">Multi-pass membrane protein</topology>
    </subcellularLocation>
</comment>
<feature type="transmembrane region" description="Helical" evidence="6">
    <location>
        <begin position="39"/>
        <end position="57"/>
    </location>
</feature>
<evidence type="ECO:0000256" key="1">
    <source>
        <dbReference type="ARBA" id="ARBA00004651"/>
    </source>
</evidence>
<keyword evidence="2 6" id="KW-1003">Cell membrane</keyword>
<protein>
    <recommendedName>
        <fullName evidence="6">TVP38/TMEM64 family membrane protein</fullName>
    </recommendedName>
</protein>
<keyword evidence="4 6" id="KW-1133">Transmembrane helix</keyword>
<dbReference type="EMBL" id="JADIMU010000004">
    <property type="protein sequence ID" value="MBO8442243.1"/>
    <property type="molecule type" value="Genomic_DNA"/>
</dbReference>
<evidence type="ECO:0000256" key="6">
    <source>
        <dbReference type="RuleBase" id="RU366058"/>
    </source>
</evidence>
<dbReference type="GO" id="GO:0005886">
    <property type="term" value="C:plasma membrane"/>
    <property type="evidence" value="ECO:0007669"/>
    <property type="project" value="UniProtKB-SubCell"/>
</dbReference>
<name>A0A9D9E7C3_9SPIR</name>
<comment type="caution">
    <text evidence="8">The sequence shown here is derived from an EMBL/GenBank/DDBJ whole genome shotgun (WGS) entry which is preliminary data.</text>
</comment>
<dbReference type="Proteomes" id="UP000823633">
    <property type="component" value="Unassembled WGS sequence"/>
</dbReference>
<evidence type="ECO:0000259" key="7">
    <source>
        <dbReference type="Pfam" id="PF09335"/>
    </source>
</evidence>
<gene>
    <name evidence="8" type="ORF">IAC42_00570</name>
</gene>
<evidence type="ECO:0000256" key="4">
    <source>
        <dbReference type="ARBA" id="ARBA00022989"/>
    </source>
</evidence>
<dbReference type="PANTHER" id="PTHR12677">
    <property type="entry name" value="GOLGI APPARATUS MEMBRANE PROTEIN TVP38-RELATED"/>
    <property type="match status" value="1"/>
</dbReference>
<evidence type="ECO:0000256" key="5">
    <source>
        <dbReference type="ARBA" id="ARBA00023136"/>
    </source>
</evidence>
<proteinExistence type="inferred from homology"/>
<feature type="domain" description="VTT" evidence="7">
    <location>
        <begin position="67"/>
        <end position="185"/>
    </location>
</feature>
<reference evidence="8" key="1">
    <citation type="submission" date="2020-10" db="EMBL/GenBank/DDBJ databases">
        <authorList>
            <person name="Gilroy R."/>
        </authorList>
    </citation>
    <scope>NUCLEOTIDE SEQUENCE</scope>
    <source>
        <strain evidence="8">11167</strain>
    </source>
</reference>
<dbReference type="PANTHER" id="PTHR12677:SF49">
    <property type="entry name" value="TVP38_TMEM64 FAMILY MEMBRANE PROTEIN"/>
    <property type="match status" value="1"/>
</dbReference>